<evidence type="ECO:0000256" key="2">
    <source>
        <dbReference type="SAM" id="Phobius"/>
    </source>
</evidence>
<protein>
    <submittedName>
        <fullName evidence="3">Cell division protein DivIC</fullName>
    </submittedName>
</protein>
<keyword evidence="2" id="KW-0812">Transmembrane</keyword>
<dbReference type="Proteomes" id="UP000184404">
    <property type="component" value="Unassembled WGS sequence"/>
</dbReference>
<reference evidence="3 4" key="1">
    <citation type="submission" date="2016-11" db="EMBL/GenBank/DDBJ databases">
        <authorList>
            <person name="Jaros S."/>
            <person name="Januszkiewicz K."/>
            <person name="Wedrychowicz H."/>
        </authorList>
    </citation>
    <scope>NUCLEOTIDE SEQUENCE [LARGE SCALE GENOMIC DNA]</scope>
    <source>
        <strain evidence="3 4">DSM 10502</strain>
    </source>
</reference>
<sequence>MERKKNTLCFNWFVAALLVITVYFSYTFIEQQIHLNALNRDYEAAQARLEAARLRNAELKEQRAGLEDPTYIEKVAREDLGMTRQGEMPYISARR</sequence>
<evidence type="ECO:0000313" key="4">
    <source>
        <dbReference type="Proteomes" id="UP000184404"/>
    </source>
</evidence>
<name>A0A1M4W7L3_9FIRM</name>
<keyword evidence="4" id="KW-1185">Reference proteome</keyword>
<keyword evidence="3" id="KW-0132">Cell division</keyword>
<dbReference type="InterPro" id="IPR007060">
    <property type="entry name" value="FtsL/DivIC"/>
</dbReference>
<keyword evidence="2" id="KW-0472">Membrane</keyword>
<dbReference type="RefSeq" id="WP_072935213.1">
    <property type="nucleotide sequence ID" value="NZ_FQUG01000004.1"/>
</dbReference>
<dbReference type="GO" id="GO:0051301">
    <property type="term" value="P:cell division"/>
    <property type="evidence" value="ECO:0007669"/>
    <property type="project" value="UniProtKB-KW"/>
</dbReference>
<dbReference type="EMBL" id="FQUG01000004">
    <property type="protein sequence ID" value="SHE77187.1"/>
    <property type="molecule type" value="Genomic_DNA"/>
</dbReference>
<evidence type="ECO:0000256" key="1">
    <source>
        <dbReference type="SAM" id="Coils"/>
    </source>
</evidence>
<dbReference type="AlphaFoldDB" id="A0A1M4W7L3"/>
<proteinExistence type="predicted"/>
<feature type="transmembrane region" description="Helical" evidence="2">
    <location>
        <begin position="12"/>
        <end position="29"/>
    </location>
</feature>
<dbReference type="OrthoDB" id="9815382at2"/>
<dbReference type="STRING" id="1123243.SAMN02745190_01130"/>
<feature type="coiled-coil region" evidence="1">
    <location>
        <begin position="35"/>
        <end position="62"/>
    </location>
</feature>
<keyword evidence="1" id="KW-0175">Coiled coil</keyword>
<organism evidence="3 4">
    <name type="scientific">Schwartzia succinivorans DSM 10502</name>
    <dbReference type="NCBI Taxonomy" id="1123243"/>
    <lineage>
        <taxon>Bacteria</taxon>
        <taxon>Bacillati</taxon>
        <taxon>Bacillota</taxon>
        <taxon>Negativicutes</taxon>
        <taxon>Selenomonadales</taxon>
        <taxon>Selenomonadaceae</taxon>
        <taxon>Schwartzia</taxon>
    </lineage>
</organism>
<accession>A0A1M4W7L3</accession>
<gene>
    <name evidence="3" type="ORF">SAMN02745190_01130</name>
</gene>
<dbReference type="Pfam" id="PF04977">
    <property type="entry name" value="DivIC"/>
    <property type="match status" value="1"/>
</dbReference>
<keyword evidence="2" id="KW-1133">Transmembrane helix</keyword>
<keyword evidence="3" id="KW-0131">Cell cycle</keyword>
<evidence type="ECO:0000313" key="3">
    <source>
        <dbReference type="EMBL" id="SHE77187.1"/>
    </source>
</evidence>